<dbReference type="EMBL" id="CASHTH010001393">
    <property type="protein sequence ID" value="CAI8014841.1"/>
    <property type="molecule type" value="Genomic_DNA"/>
</dbReference>
<protein>
    <submittedName>
        <fullName evidence="2">Uncharacterized protein</fullName>
    </submittedName>
</protein>
<dbReference type="PROSITE" id="PS51257">
    <property type="entry name" value="PROKAR_LIPOPROTEIN"/>
    <property type="match status" value="1"/>
</dbReference>
<comment type="caution">
    <text evidence="2">The sequence shown here is derived from an EMBL/GenBank/DDBJ whole genome shotgun (WGS) entry which is preliminary data.</text>
</comment>
<keyword evidence="1" id="KW-0812">Transmembrane</keyword>
<evidence type="ECO:0000256" key="1">
    <source>
        <dbReference type="SAM" id="Phobius"/>
    </source>
</evidence>
<name>A0AA35RR61_GEOBA</name>
<proteinExistence type="predicted"/>
<reference evidence="2" key="1">
    <citation type="submission" date="2023-03" db="EMBL/GenBank/DDBJ databases">
        <authorList>
            <person name="Steffen K."/>
            <person name="Cardenas P."/>
        </authorList>
    </citation>
    <scope>NUCLEOTIDE SEQUENCE</scope>
</reference>
<feature type="transmembrane region" description="Helical" evidence="1">
    <location>
        <begin position="12"/>
        <end position="31"/>
    </location>
</feature>
<keyword evidence="1" id="KW-0472">Membrane</keyword>
<organism evidence="2 3">
    <name type="scientific">Geodia barretti</name>
    <name type="common">Barrett's horny sponge</name>
    <dbReference type="NCBI Taxonomy" id="519541"/>
    <lineage>
        <taxon>Eukaryota</taxon>
        <taxon>Metazoa</taxon>
        <taxon>Porifera</taxon>
        <taxon>Demospongiae</taxon>
        <taxon>Heteroscleromorpha</taxon>
        <taxon>Tetractinellida</taxon>
        <taxon>Astrophorina</taxon>
        <taxon>Geodiidae</taxon>
        <taxon>Geodia</taxon>
    </lineage>
</organism>
<sequence length="78" mass="8476">MCPTKISPPHSFVFACVCVSVAIVTGGSIVYGRYDSLSGRENLHQVVHGIAVSELQETPATQTFISHLRVYNYNPGHS</sequence>
<dbReference type="AlphaFoldDB" id="A0AA35RR61"/>
<evidence type="ECO:0000313" key="3">
    <source>
        <dbReference type="Proteomes" id="UP001174909"/>
    </source>
</evidence>
<keyword evidence="3" id="KW-1185">Reference proteome</keyword>
<accession>A0AA35RR61</accession>
<evidence type="ECO:0000313" key="2">
    <source>
        <dbReference type="EMBL" id="CAI8014841.1"/>
    </source>
</evidence>
<keyword evidence="1" id="KW-1133">Transmembrane helix</keyword>
<gene>
    <name evidence="2" type="ORF">GBAR_LOCUS9258</name>
</gene>
<dbReference type="Proteomes" id="UP001174909">
    <property type="component" value="Unassembled WGS sequence"/>
</dbReference>